<dbReference type="AlphaFoldDB" id="A0A972JHC3"/>
<comment type="similarity">
    <text evidence="2 8">Belongs to the complex I subunit 4L family.</text>
</comment>
<organism evidence="10 11">
    <name type="scientific">Shewanella salipaludis</name>
    <dbReference type="NCBI Taxonomy" id="2723052"/>
    <lineage>
        <taxon>Bacteria</taxon>
        <taxon>Pseudomonadati</taxon>
        <taxon>Pseudomonadota</taxon>
        <taxon>Gammaproteobacteria</taxon>
        <taxon>Alteromonadales</taxon>
        <taxon>Shewanellaceae</taxon>
        <taxon>Shewanella</taxon>
    </lineage>
</organism>
<keyword evidence="7 8" id="KW-0472">Membrane</keyword>
<keyword evidence="11" id="KW-1185">Reference proteome</keyword>
<keyword evidence="8" id="KW-0830">Ubiquinone</keyword>
<keyword evidence="6 8" id="KW-1133">Transmembrane helix</keyword>
<dbReference type="InterPro" id="IPR039428">
    <property type="entry name" value="NUOK/Mnh_C1-like"/>
</dbReference>
<dbReference type="NCBIfam" id="NF004320">
    <property type="entry name" value="PRK05715.1-2"/>
    <property type="match status" value="1"/>
</dbReference>
<keyword evidence="5 8" id="KW-0874">Quinone</keyword>
<comment type="subcellular location">
    <subcellularLocation>
        <location evidence="8">Cell membrane</location>
        <topology evidence="8">Multi-pass membrane protein</topology>
    </subcellularLocation>
    <subcellularLocation>
        <location evidence="1">Membrane</location>
        <topology evidence="1">Multi-pass membrane protein</topology>
    </subcellularLocation>
</comment>
<comment type="caution">
    <text evidence="10">The sequence shown here is derived from an EMBL/GenBank/DDBJ whole genome shotgun (WGS) entry which is preliminary data.</text>
</comment>
<evidence type="ECO:0000256" key="6">
    <source>
        <dbReference type="ARBA" id="ARBA00022989"/>
    </source>
</evidence>
<dbReference type="RefSeq" id="WP_169562472.1">
    <property type="nucleotide sequence ID" value="NZ_JAAXYH010000001.1"/>
</dbReference>
<dbReference type="GO" id="GO:0048038">
    <property type="term" value="F:quinone binding"/>
    <property type="evidence" value="ECO:0007669"/>
    <property type="project" value="UniProtKB-KW"/>
</dbReference>
<keyword evidence="8" id="KW-1278">Translocase</keyword>
<evidence type="ECO:0000256" key="4">
    <source>
        <dbReference type="ARBA" id="ARBA00022692"/>
    </source>
</evidence>
<evidence type="ECO:0000256" key="7">
    <source>
        <dbReference type="ARBA" id="ARBA00023136"/>
    </source>
</evidence>
<evidence type="ECO:0000256" key="1">
    <source>
        <dbReference type="ARBA" id="ARBA00004141"/>
    </source>
</evidence>
<dbReference type="EMBL" id="JAAXYH010000001">
    <property type="protein sequence ID" value="NMH63848.1"/>
    <property type="molecule type" value="Genomic_DNA"/>
</dbReference>
<feature type="transmembrane region" description="Helical" evidence="8">
    <location>
        <begin position="59"/>
        <end position="80"/>
    </location>
</feature>
<evidence type="ECO:0000256" key="3">
    <source>
        <dbReference type="ARBA" id="ARBA00022448"/>
    </source>
</evidence>
<keyword evidence="4 8" id="KW-0812">Transmembrane</keyword>
<accession>A0A972JHC3</accession>
<reference evidence="10" key="1">
    <citation type="submission" date="2020-04" db="EMBL/GenBank/DDBJ databases">
        <title>Description of Shewanella salipaludis sp. nov., isolated from a salt marsh.</title>
        <authorList>
            <person name="Park S."/>
            <person name="Yoon J.-H."/>
        </authorList>
    </citation>
    <scope>NUCLEOTIDE SEQUENCE</scope>
    <source>
        <strain evidence="10">SHSM-M6</strain>
    </source>
</reference>
<dbReference type="GO" id="GO:0005886">
    <property type="term" value="C:plasma membrane"/>
    <property type="evidence" value="ECO:0007669"/>
    <property type="project" value="UniProtKB-SubCell"/>
</dbReference>
<gene>
    <name evidence="8 10" type="primary">nuoK</name>
    <name evidence="10" type="ORF">HC757_01430</name>
</gene>
<evidence type="ECO:0000256" key="9">
    <source>
        <dbReference type="SAM" id="MobiDB-lite"/>
    </source>
</evidence>
<dbReference type="PANTHER" id="PTHR11434:SF16">
    <property type="entry name" value="NADH-UBIQUINONE OXIDOREDUCTASE CHAIN 4L"/>
    <property type="match status" value="1"/>
</dbReference>
<dbReference type="EC" id="7.1.1.-" evidence="8"/>
<protein>
    <recommendedName>
        <fullName evidence="8">NADH-quinone oxidoreductase subunit K</fullName>
        <ecNumber evidence="8">7.1.1.-</ecNumber>
    </recommendedName>
    <alternativeName>
        <fullName evidence="8">NADH dehydrogenase I subunit K</fullName>
    </alternativeName>
    <alternativeName>
        <fullName evidence="8">NDH-1 subunit K</fullName>
    </alternativeName>
</protein>
<dbReference type="GO" id="GO:0050136">
    <property type="term" value="F:NADH dehydrogenase (quinone) (non-electrogenic) activity"/>
    <property type="evidence" value="ECO:0007669"/>
    <property type="project" value="UniProtKB-UniRule"/>
</dbReference>
<dbReference type="HAMAP" id="MF_01456">
    <property type="entry name" value="NDH1_NuoK"/>
    <property type="match status" value="1"/>
</dbReference>
<evidence type="ECO:0000256" key="5">
    <source>
        <dbReference type="ARBA" id="ARBA00022719"/>
    </source>
</evidence>
<evidence type="ECO:0000313" key="11">
    <source>
        <dbReference type="Proteomes" id="UP000737113"/>
    </source>
</evidence>
<proteinExistence type="inferred from homology"/>
<sequence length="171" mass="18096">MSIERVLLLSFALFAIGVFGLLSRRNLIFMLISIEIMLNAIALLFIGAAGYHGNNDGQILYLLVLTLASAEVTLGLALVVRMHRQQVHGRLGLSSLDVDALNELTDAAAQDSGGVSDMPGPALPQTAMPAGRLSKADAIAAGPKVAPDIMRPRATAPDPDPDPQKMSQTRN</sequence>
<name>A0A972JHC3_9GAMM</name>
<dbReference type="PANTHER" id="PTHR11434">
    <property type="entry name" value="NADH-UBIQUINONE OXIDOREDUCTASE SUBUNIT ND4L"/>
    <property type="match status" value="1"/>
</dbReference>
<feature type="region of interest" description="Disordered" evidence="9">
    <location>
        <begin position="144"/>
        <end position="171"/>
    </location>
</feature>
<comment type="catalytic activity">
    <reaction evidence="8">
        <text>a quinone + NADH + 5 H(+)(in) = a quinol + NAD(+) + 4 H(+)(out)</text>
        <dbReference type="Rhea" id="RHEA:57888"/>
        <dbReference type="ChEBI" id="CHEBI:15378"/>
        <dbReference type="ChEBI" id="CHEBI:24646"/>
        <dbReference type="ChEBI" id="CHEBI:57540"/>
        <dbReference type="ChEBI" id="CHEBI:57945"/>
        <dbReference type="ChEBI" id="CHEBI:132124"/>
    </reaction>
</comment>
<keyword evidence="10" id="KW-0560">Oxidoreductase</keyword>
<dbReference type="Pfam" id="PF00420">
    <property type="entry name" value="Oxidored_q2"/>
    <property type="match status" value="1"/>
</dbReference>
<keyword evidence="3 8" id="KW-0813">Transport</keyword>
<evidence type="ECO:0000256" key="2">
    <source>
        <dbReference type="ARBA" id="ARBA00010519"/>
    </source>
</evidence>
<comment type="subunit">
    <text evidence="8">NDH-1 is composed of 13 different subunits. Subunits NuoA, H, J, K, L, M, N constitute the membrane sector of the complex.</text>
</comment>
<keyword evidence="8" id="KW-1003">Cell membrane</keyword>
<dbReference type="Gene3D" id="1.10.287.3510">
    <property type="match status" value="1"/>
</dbReference>
<keyword evidence="8" id="KW-0520">NAD</keyword>
<feature type="transmembrane region" description="Helical" evidence="8">
    <location>
        <begin position="29"/>
        <end position="53"/>
    </location>
</feature>
<feature type="transmembrane region" description="Helical" evidence="8">
    <location>
        <begin position="6"/>
        <end position="22"/>
    </location>
</feature>
<dbReference type="GO" id="GO:0030964">
    <property type="term" value="C:NADH dehydrogenase complex"/>
    <property type="evidence" value="ECO:0007669"/>
    <property type="project" value="TreeGrafter"/>
</dbReference>
<dbReference type="InterPro" id="IPR001133">
    <property type="entry name" value="NADH_UbQ_OxRdtase_chain4L/K"/>
</dbReference>
<evidence type="ECO:0000256" key="8">
    <source>
        <dbReference type="HAMAP-Rule" id="MF_01456"/>
    </source>
</evidence>
<evidence type="ECO:0000313" key="10">
    <source>
        <dbReference type="EMBL" id="NMH63848.1"/>
    </source>
</evidence>
<comment type="function">
    <text evidence="8">NDH-1 shuttles electrons from NADH, via FMN and iron-sulfur (Fe-S) centers, to quinones in the respiratory chain. The immediate electron acceptor for the enzyme in this species is believed to be ubiquinone. Couples the redox reaction to proton translocation (for every two electrons transferred, four hydrogen ions are translocated across the cytoplasmic membrane), and thus conserves the redox energy in a proton gradient.</text>
</comment>
<dbReference type="Proteomes" id="UP000737113">
    <property type="component" value="Unassembled WGS sequence"/>
</dbReference>
<dbReference type="GO" id="GO:0042773">
    <property type="term" value="P:ATP synthesis coupled electron transport"/>
    <property type="evidence" value="ECO:0007669"/>
    <property type="project" value="InterPro"/>
</dbReference>